<organism evidence="3 4">
    <name type="scientific">Verticiella sediminum</name>
    <dbReference type="NCBI Taxonomy" id="1247510"/>
    <lineage>
        <taxon>Bacteria</taxon>
        <taxon>Pseudomonadati</taxon>
        <taxon>Pseudomonadota</taxon>
        <taxon>Betaproteobacteria</taxon>
        <taxon>Burkholderiales</taxon>
        <taxon>Alcaligenaceae</taxon>
        <taxon>Verticiella</taxon>
    </lineage>
</organism>
<dbReference type="PROSITE" id="PS50828">
    <property type="entry name" value="SMR"/>
    <property type="match status" value="1"/>
</dbReference>
<dbReference type="InterPro" id="IPR002625">
    <property type="entry name" value="Smr_dom"/>
</dbReference>
<evidence type="ECO:0000313" key="3">
    <source>
        <dbReference type="EMBL" id="TSH90447.1"/>
    </source>
</evidence>
<evidence type="ECO:0000259" key="2">
    <source>
        <dbReference type="PROSITE" id="PS50828"/>
    </source>
</evidence>
<dbReference type="AlphaFoldDB" id="A0A556AC49"/>
<accession>A0A556AC49</accession>
<name>A0A556AC49_9BURK</name>
<dbReference type="SUPFAM" id="SSF160443">
    <property type="entry name" value="SMR domain-like"/>
    <property type="match status" value="1"/>
</dbReference>
<dbReference type="OrthoDB" id="9808881at2"/>
<dbReference type="PANTHER" id="PTHR35562">
    <property type="entry name" value="DNA ENDONUCLEASE SMRA-RELATED"/>
    <property type="match status" value="1"/>
</dbReference>
<evidence type="ECO:0000256" key="1">
    <source>
        <dbReference type="SAM" id="MobiDB-lite"/>
    </source>
</evidence>
<proteinExistence type="predicted"/>
<dbReference type="Gene3D" id="3.30.1370.110">
    <property type="match status" value="1"/>
</dbReference>
<feature type="compositionally biased region" description="Basic and acidic residues" evidence="1">
    <location>
        <begin position="32"/>
        <end position="60"/>
    </location>
</feature>
<feature type="region of interest" description="Disordered" evidence="1">
    <location>
        <begin position="1"/>
        <end position="60"/>
    </location>
</feature>
<dbReference type="Proteomes" id="UP000318405">
    <property type="component" value="Unassembled WGS sequence"/>
</dbReference>
<sequence>MKKRRKPAATAAPAGHAPPPPLNAAFAGLKGMQRELQTRRRAEAEAAARQRHDEARREREADMFRRAVGRVTPLKPNGRAERSLVPPPALPLQRWADDDAVLRESVSDEYGAEWLLESDETLSHRRAGLGPDVVRRLRRGHWTVSAQIDLHGLRVDEARDALGEFLRACVRREQRCVRIIHGKGLGSVNRTPVLKEKVRRWLTQKDEVLAFVEARPNDGGAGVVLALLKASP</sequence>
<comment type="caution">
    <text evidence="3">The sequence shown here is derived from an EMBL/GenBank/DDBJ whole genome shotgun (WGS) entry which is preliminary data.</text>
</comment>
<dbReference type="InterPro" id="IPR036063">
    <property type="entry name" value="Smr_dom_sf"/>
</dbReference>
<dbReference type="Pfam" id="PF01713">
    <property type="entry name" value="Smr"/>
    <property type="match status" value="1"/>
</dbReference>
<reference evidence="3 4" key="1">
    <citation type="submission" date="2019-07" db="EMBL/GenBank/DDBJ databases">
        <title>Qingshengfaniella alkalisoli gen. nov., sp. nov., isolated from saline soil.</title>
        <authorList>
            <person name="Xu L."/>
            <person name="Huang X.-X."/>
            <person name="Sun J.-Q."/>
        </authorList>
    </citation>
    <scope>NUCLEOTIDE SEQUENCE [LARGE SCALE GENOMIC DNA]</scope>
    <source>
        <strain evidence="3 4">DSM 27279</strain>
    </source>
</reference>
<gene>
    <name evidence="3" type="ORF">FOZ76_21760</name>
</gene>
<evidence type="ECO:0000313" key="4">
    <source>
        <dbReference type="Proteomes" id="UP000318405"/>
    </source>
</evidence>
<feature type="domain" description="Smr" evidence="2">
    <location>
        <begin position="148"/>
        <end position="229"/>
    </location>
</feature>
<protein>
    <submittedName>
        <fullName evidence="3">DNA mismatch repair protein MutS</fullName>
    </submittedName>
</protein>
<dbReference type="PANTHER" id="PTHR35562:SF2">
    <property type="entry name" value="DNA ENDONUCLEASE SMRA-RELATED"/>
    <property type="match status" value="1"/>
</dbReference>
<dbReference type="EMBL" id="VLTJ01000039">
    <property type="protein sequence ID" value="TSH90447.1"/>
    <property type="molecule type" value="Genomic_DNA"/>
</dbReference>
<dbReference type="RefSeq" id="WP_143950364.1">
    <property type="nucleotide sequence ID" value="NZ_BAABMB010000003.1"/>
</dbReference>
<dbReference type="SMART" id="SM00463">
    <property type="entry name" value="SMR"/>
    <property type="match status" value="1"/>
</dbReference>
<keyword evidence="4" id="KW-1185">Reference proteome</keyword>